<dbReference type="EMBL" id="KZ668644">
    <property type="protein sequence ID" value="PPR87299.1"/>
    <property type="molecule type" value="Genomic_DNA"/>
</dbReference>
<dbReference type="Proteomes" id="UP000239757">
    <property type="component" value="Unassembled WGS sequence"/>
</dbReference>
<dbReference type="AlphaFoldDB" id="A0A2P5W888"/>
<evidence type="ECO:0000313" key="3">
    <source>
        <dbReference type="Proteomes" id="UP000239757"/>
    </source>
</evidence>
<feature type="compositionally biased region" description="Polar residues" evidence="1">
    <location>
        <begin position="15"/>
        <end position="26"/>
    </location>
</feature>
<accession>A0A2P5W888</accession>
<feature type="compositionally biased region" description="Polar residues" evidence="1">
    <location>
        <begin position="80"/>
        <end position="91"/>
    </location>
</feature>
<organism evidence="2 3">
    <name type="scientific">Gossypium barbadense</name>
    <name type="common">Sea Island cotton</name>
    <name type="synonym">Hibiscus barbadensis</name>
    <dbReference type="NCBI Taxonomy" id="3634"/>
    <lineage>
        <taxon>Eukaryota</taxon>
        <taxon>Viridiplantae</taxon>
        <taxon>Streptophyta</taxon>
        <taxon>Embryophyta</taxon>
        <taxon>Tracheophyta</taxon>
        <taxon>Spermatophyta</taxon>
        <taxon>Magnoliopsida</taxon>
        <taxon>eudicotyledons</taxon>
        <taxon>Gunneridae</taxon>
        <taxon>Pentapetalae</taxon>
        <taxon>rosids</taxon>
        <taxon>malvids</taxon>
        <taxon>Malvales</taxon>
        <taxon>Malvaceae</taxon>
        <taxon>Malvoideae</taxon>
        <taxon>Gossypium</taxon>
    </lineage>
</organism>
<proteinExistence type="predicted"/>
<feature type="region of interest" description="Disordered" evidence="1">
    <location>
        <begin position="1"/>
        <end position="30"/>
    </location>
</feature>
<feature type="compositionally biased region" description="Basic and acidic residues" evidence="1">
    <location>
        <begin position="66"/>
        <end position="79"/>
    </location>
</feature>
<evidence type="ECO:0000313" key="2">
    <source>
        <dbReference type="EMBL" id="PPR87299.1"/>
    </source>
</evidence>
<feature type="region of interest" description="Disordered" evidence="1">
    <location>
        <begin position="59"/>
        <end position="91"/>
    </location>
</feature>
<gene>
    <name evidence="2" type="ORF">GOBAR_AA33390</name>
</gene>
<name>A0A2P5W888_GOSBA</name>
<sequence>MSVNSRNAKEKDIESNTPLQSNSLGPTANWGALGAEARKAFMKMMGHVMGQWFEKYMDDAPSSSHQRRDETVRPEETTRTAKATQPINLSPHVSTVIMSRWDPMEAIHNRGIKKFKGSKEDDPVVVEN</sequence>
<reference evidence="2 3" key="1">
    <citation type="submission" date="2015-01" db="EMBL/GenBank/DDBJ databases">
        <title>Genome of allotetraploid Gossypium barbadense reveals genomic plasticity and fiber elongation in cotton evolution.</title>
        <authorList>
            <person name="Chen X."/>
            <person name="Liu X."/>
            <person name="Zhao B."/>
            <person name="Zheng H."/>
            <person name="Hu Y."/>
            <person name="Lu G."/>
            <person name="Yang C."/>
            <person name="Chen J."/>
            <person name="Shan C."/>
            <person name="Zhang L."/>
            <person name="Zhou Y."/>
            <person name="Wang L."/>
            <person name="Guo W."/>
            <person name="Bai Y."/>
            <person name="Ruan J."/>
            <person name="Shangguan X."/>
            <person name="Mao Y."/>
            <person name="Jiang J."/>
            <person name="Zhu Y."/>
            <person name="Lei J."/>
            <person name="Kang H."/>
            <person name="Chen S."/>
            <person name="He X."/>
            <person name="Wang R."/>
            <person name="Wang Y."/>
            <person name="Chen J."/>
            <person name="Wang L."/>
            <person name="Yu S."/>
            <person name="Wang B."/>
            <person name="Wei J."/>
            <person name="Song S."/>
            <person name="Lu X."/>
            <person name="Gao Z."/>
            <person name="Gu W."/>
            <person name="Deng X."/>
            <person name="Ma D."/>
            <person name="Wang S."/>
            <person name="Liang W."/>
            <person name="Fang L."/>
            <person name="Cai C."/>
            <person name="Zhu X."/>
            <person name="Zhou B."/>
            <person name="Zhang Y."/>
            <person name="Chen Z."/>
            <person name="Xu S."/>
            <person name="Zhu R."/>
            <person name="Wang S."/>
            <person name="Zhang T."/>
            <person name="Zhao G."/>
        </authorList>
    </citation>
    <scope>NUCLEOTIDE SEQUENCE [LARGE SCALE GENOMIC DNA]</scope>
    <source>
        <strain evidence="3">cv. Xinhai21</strain>
        <tissue evidence="2">Leaf</tissue>
    </source>
</reference>
<evidence type="ECO:0000256" key="1">
    <source>
        <dbReference type="SAM" id="MobiDB-lite"/>
    </source>
</evidence>
<protein>
    <submittedName>
        <fullName evidence="2">Uncharacterized protein</fullName>
    </submittedName>
</protein>